<reference evidence="1 2" key="1">
    <citation type="submission" date="2016-10" db="EMBL/GenBank/DDBJ databases">
        <authorList>
            <person name="de Groot N.N."/>
        </authorList>
    </citation>
    <scope>NUCLEOTIDE SEQUENCE [LARGE SCALE GENOMIC DNA]</scope>
    <source>
        <strain evidence="1 2">DSM 16981</strain>
    </source>
</reference>
<dbReference type="OrthoDB" id="3692101at2"/>
<dbReference type="RefSeq" id="WP_091649335.1">
    <property type="nucleotide sequence ID" value="NZ_FNHQ01000010.1"/>
</dbReference>
<evidence type="ECO:0000313" key="2">
    <source>
        <dbReference type="Proteomes" id="UP000199309"/>
    </source>
</evidence>
<accession>A0A1G9UP66</accession>
<protein>
    <submittedName>
        <fullName evidence="1">Uncharacterized protein</fullName>
    </submittedName>
</protein>
<organism evidence="1 2">
    <name type="scientific">Megasphaera paucivorans</name>
    <dbReference type="NCBI Taxonomy" id="349095"/>
    <lineage>
        <taxon>Bacteria</taxon>
        <taxon>Bacillati</taxon>
        <taxon>Bacillota</taxon>
        <taxon>Negativicutes</taxon>
        <taxon>Veillonellales</taxon>
        <taxon>Veillonellaceae</taxon>
        <taxon>Megasphaera</taxon>
    </lineage>
</organism>
<proteinExistence type="predicted"/>
<sequence>MNEVAIQYRIERVKDGVSLQSTHRLPFEPKGTLLKMREDLKTALWNMPYEQEQILYGTYSFVENGRRDVDVDNILIYNVQQGKNGSTVFQHLCRNGLILEKFKYPHSLEKDKQVPYQYFQQYTMVDERKQQTYWNFNKLIISWEDIRIRTLYNDLVLYWKDIKDNHNRIYIAAKDDVKDEKYGMEIILYTNTEYNLAGKLKYMIDGITAAFHSHTGKDLSEISQRIAVKLSIPARDIADILIDSQYAVLGKRRLVWLFRKGIQWNPADDRFAFIKILIKPSADSYTRLSGKIFTVSQ</sequence>
<evidence type="ECO:0000313" key="1">
    <source>
        <dbReference type="EMBL" id="SDM61663.1"/>
    </source>
</evidence>
<name>A0A1G9UP66_9FIRM</name>
<keyword evidence="2" id="KW-1185">Reference proteome</keyword>
<dbReference type="AlphaFoldDB" id="A0A1G9UP66"/>
<dbReference type="EMBL" id="FNHQ01000010">
    <property type="protein sequence ID" value="SDM61663.1"/>
    <property type="molecule type" value="Genomic_DNA"/>
</dbReference>
<dbReference type="Proteomes" id="UP000199309">
    <property type="component" value="Unassembled WGS sequence"/>
</dbReference>
<gene>
    <name evidence="1" type="ORF">SAMN05660299_01207</name>
</gene>